<evidence type="ECO:0000256" key="2">
    <source>
        <dbReference type="ARBA" id="ARBA00022475"/>
    </source>
</evidence>
<comment type="similarity">
    <text evidence="7">Belongs to the UPF0761 family.</text>
</comment>
<protein>
    <recommendedName>
        <fullName evidence="7">UPF0761 membrane protein JQU52_14205</fullName>
    </recommendedName>
</protein>
<feature type="transmembrane region" description="Helical" evidence="7">
    <location>
        <begin position="210"/>
        <end position="229"/>
    </location>
</feature>
<keyword evidence="3" id="KW-0997">Cell inner membrane</keyword>
<evidence type="ECO:0000256" key="3">
    <source>
        <dbReference type="ARBA" id="ARBA00022519"/>
    </source>
</evidence>
<name>A0A892ZLN3_9NEIS</name>
<evidence type="ECO:0000313" key="8">
    <source>
        <dbReference type="EMBL" id="QRQ81799.1"/>
    </source>
</evidence>
<evidence type="ECO:0000256" key="6">
    <source>
        <dbReference type="ARBA" id="ARBA00023136"/>
    </source>
</evidence>
<dbReference type="PANTHER" id="PTHR30213">
    <property type="entry name" value="INNER MEMBRANE PROTEIN YHJD"/>
    <property type="match status" value="1"/>
</dbReference>
<keyword evidence="4 7" id="KW-0812">Transmembrane</keyword>
<dbReference type="AlphaFoldDB" id="A0A892ZLN3"/>
<evidence type="ECO:0000256" key="7">
    <source>
        <dbReference type="HAMAP-Rule" id="MF_00672"/>
    </source>
</evidence>
<dbReference type="Proteomes" id="UP000653156">
    <property type="component" value="Chromosome"/>
</dbReference>
<dbReference type="EMBL" id="CP069798">
    <property type="protein sequence ID" value="QRQ81799.1"/>
    <property type="molecule type" value="Genomic_DNA"/>
</dbReference>
<dbReference type="HAMAP" id="MF_00672">
    <property type="entry name" value="UPF0761"/>
    <property type="match status" value="1"/>
</dbReference>
<keyword evidence="6 7" id="KW-0472">Membrane</keyword>
<dbReference type="InterPro" id="IPR023679">
    <property type="entry name" value="UPF0761_bac"/>
</dbReference>
<proteinExistence type="inferred from homology"/>
<dbReference type="GO" id="GO:0005886">
    <property type="term" value="C:plasma membrane"/>
    <property type="evidence" value="ECO:0007669"/>
    <property type="project" value="UniProtKB-SubCell"/>
</dbReference>
<dbReference type="Pfam" id="PF03631">
    <property type="entry name" value="Virul_fac_BrkB"/>
    <property type="match status" value="1"/>
</dbReference>
<keyword evidence="9" id="KW-1185">Reference proteome</keyword>
<organism evidence="8 9">
    <name type="scientific">Paralysiella testudinis</name>
    <dbReference type="NCBI Taxonomy" id="2809020"/>
    <lineage>
        <taxon>Bacteria</taxon>
        <taxon>Pseudomonadati</taxon>
        <taxon>Pseudomonadota</taxon>
        <taxon>Betaproteobacteria</taxon>
        <taxon>Neisseriales</taxon>
        <taxon>Neisseriaceae</taxon>
        <taxon>Paralysiella</taxon>
    </lineage>
</organism>
<dbReference type="InterPro" id="IPR017039">
    <property type="entry name" value="Virul_fac_BrkB"/>
</dbReference>
<evidence type="ECO:0000256" key="1">
    <source>
        <dbReference type="ARBA" id="ARBA00004651"/>
    </source>
</evidence>
<accession>A0A892ZLN3</accession>
<keyword evidence="5 7" id="KW-1133">Transmembrane helix</keyword>
<feature type="transmembrane region" description="Helical" evidence="7">
    <location>
        <begin position="241"/>
        <end position="273"/>
    </location>
</feature>
<reference evidence="8" key="1">
    <citation type="submission" date="2021-02" db="EMBL/GenBank/DDBJ databases">
        <title>Neisseriaceae sp. 26B isolated from the cloaca of a Common Toad-headed Turtle (Mesoclemmys nasuta).</title>
        <authorList>
            <person name="Spergser J."/>
            <person name="Busse H.-J."/>
        </authorList>
    </citation>
    <scope>NUCLEOTIDE SEQUENCE</scope>
    <source>
        <strain evidence="8">26B</strain>
    </source>
</reference>
<dbReference type="PANTHER" id="PTHR30213:SF0">
    <property type="entry name" value="UPF0761 MEMBRANE PROTEIN YIHY"/>
    <property type="match status" value="1"/>
</dbReference>
<sequence>MFKRLTDIPWLQSRIPAFARFLWTRFNEVNVPQVAASLTFTTLLALVPLFTVTVVVISAFPMFADISMQFNSFITSVLMPAAGAESVGHYLFEFRDKASNLTAIGIIIMMVTSLMLIQTIERTFNQIWRVNQARPLMMRVLVYWALLTLGPLAIGFGMSMWTLLLKNTLFDLRYPFLSATVGVLSSVLFITLLLFLLYRLVPFRYVPARHAFLGALITALLLEITRRSFTFYVANFNSYQLVYGAFAAIPVFLLWLNLLWMILLSGAVFTAAMSYWQDQAFRRNLGSSGRFDDVLHILLLLDAAQTEGRSLKIQHFRRHINMGYDELGDLLEKLAAYGYLAKSGDGWILKTNAQNIEVADLFRLFVYSPSQQDTSQVGQTVQNIMEPSLGAMHMTLADFIARNQSFHQPDPMPDHAENH</sequence>
<feature type="transmembrane region" description="Helical" evidence="7">
    <location>
        <begin position="98"/>
        <end position="120"/>
    </location>
</feature>
<evidence type="ECO:0000313" key="9">
    <source>
        <dbReference type="Proteomes" id="UP000653156"/>
    </source>
</evidence>
<feature type="transmembrane region" description="Helical" evidence="7">
    <location>
        <begin position="141"/>
        <end position="164"/>
    </location>
</feature>
<dbReference type="RefSeq" id="WP_230339100.1">
    <property type="nucleotide sequence ID" value="NZ_CP069798.1"/>
</dbReference>
<keyword evidence="2 7" id="KW-1003">Cell membrane</keyword>
<dbReference type="NCBIfam" id="TIGR00765">
    <property type="entry name" value="yihY_not_rbn"/>
    <property type="match status" value="1"/>
</dbReference>
<comment type="subcellular location">
    <subcellularLocation>
        <location evidence="1 7">Cell membrane</location>
        <topology evidence="1 7">Multi-pass membrane protein</topology>
    </subcellularLocation>
</comment>
<feature type="transmembrane region" description="Helical" evidence="7">
    <location>
        <begin position="176"/>
        <end position="198"/>
    </location>
</feature>
<dbReference type="KEGG" id="ptes:JQU52_14205"/>
<evidence type="ECO:0000256" key="5">
    <source>
        <dbReference type="ARBA" id="ARBA00022989"/>
    </source>
</evidence>
<feature type="transmembrane region" description="Helical" evidence="7">
    <location>
        <begin position="34"/>
        <end position="60"/>
    </location>
</feature>
<gene>
    <name evidence="8" type="ORF">JQU52_14205</name>
</gene>
<evidence type="ECO:0000256" key="4">
    <source>
        <dbReference type="ARBA" id="ARBA00022692"/>
    </source>
</evidence>